<gene>
    <name evidence="1" type="ORF">C5L31_001358</name>
</gene>
<sequence>MIEKTSVNDQFSWLKVQDLSDDDHNELREKYNGSLSNGVEG</sequence>
<name>A0A4R5NNE1_9LACO</name>
<dbReference type="RefSeq" id="WP_268869357.1">
    <property type="nucleotide sequence ID" value="NZ_PUFO01000050.1"/>
</dbReference>
<protein>
    <submittedName>
        <fullName evidence="1">Uncharacterized protein</fullName>
    </submittedName>
</protein>
<reference evidence="1 2" key="1">
    <citation type="journal article" date="2019" name="Appl. Microbiol. Biotechnol.">
        <title>Uncovering carbohydrate metabolism through a genotype-phenotype association study of 56 lactic acid bacteria genomes.</title>
        <authorList>
            <person name="Buron-Moles G."/>
            <person name="Chailyan A."/>
            <person name="Dolejs I."/>
            <person name="Forster J."/>
            <person name="Miks M.H."/>
        </authorList>
    </citation>
    <scope>NUCLEOTIDE SEQUENCE [LARGE SCALE GENOMIC DNA]</scope>
    <source>
        <strain evidence="1 2">ATCC 49373</strain>
    </source>
</reference>
<dbReference type="Proteomes" id="UP000294854">
    <property type="component" value="Unassembled WGS sequence"/>
</dbReference>
<accession>A0A4R5NNE1</accession>
<dbReference type="AlphaFoldDB" id="A0A4R5NNE1"/>
<evidence type="ECO:0000313" key="2">
    <source>
        <dbReference type="Proteomes" id="UP000294854"/>
    </source>
</evidence>
<keyword evidence="2" id="KW-1185">Reference proteome</keyword>
<evidence type="ECO:0000313" key="1">
    <source>
        <dbReference type="EMBL" id="TDG77624.1"/>
    </source>
</evidence>
<dbReference type="EMBL" id="PUFO01000050">
    <property type="protein sequence ID" value="TDG77624.1"/>
    <property type="molecule type" value="Genomic_DNA"/>
</dbReference>
<comment type="caution">
    <text evidence="1">The sequence shown here is derived from an EMBL/GenBank/DDBJ whole genome shotgun (WGS) entry which is preliminary data.</text>
</comment>
<proteinExistence type="predicted"/>
<organism evidence="1 2">
    <name type="scientific">Secundilactobacillus malefermentans</name>
    <dbReference type="NCBI Taxonomy" id="176292"/>
    <lineage>
        <taxon>Bacteria</taxon>
        <taxon>Bacillati</taxon>
        <taxon>Bacillota</taxon>
        <taxon>Bacilli</taxon>
        <taxon>Lactobacillales</taxon>
        <taxon>Lactobacillaceae</taxon>
        <taxon>Secundilactobacillus</taxon>
    </lineage>
</organism>